<protein>
    <submittedName>
        <fullName evidence="18">RuvC Crossover junction endodeoxyribonuclease RuvC</fullName>
    </submittedName>
</protein>
<keyword evidence="2" id="KW-0227">DNA damage</keyword>
<name>A0A6J7XCR6_9CAUD</name>
<keyword evidence="5" id="KW-0233">DNA recombination</keyword>
<evidence type="ECO:0000313" key="11">
    <source>
        <dbReference type="EMBL" id="CAB4172329.1"/>
    </source>
</evidence>
<keyword evidence="4" id="KW-0238">DNA-binding</keyword>
<evidence type="ECO:0000313" key="12">
    <source>
        <dbReference type="EMBL" id="CAB4178308.1"/>
    </source>
</evidence>
<dbReference type="EMBL" id="LR796762">
    <property type="protein sequence ID" value="CAB4164769.1"/>
    <property type="molecule type" value="Genomic_DNA"/>
</dbReference>
<sequence>MGLDLSLTSTGVSIGGLTTSIRSKNKGSERLLEIRNEILALAQEAGVQIVAIEGYSYASRHSQAHSIGELGGVVRVALRELSVPVVVIPPTCRAKFATGKGNSGKSEVMSAISAKTGIIWSGGDGNDRCDAWILEQMTLTYLGLSQYEWNTDQVLALKKCDFTAITGEQHG</sequence>
<evidence type="ECO:0000313" key="16">
    <source>
        <dbReference type="EMBL" id="CAB4217993.1"/>
    </source>
</evidence>
<evidence type="ECO:0000313" key="7">
    <source>
        <dbReference type="EMBL" id="CAB4145069.1"/>
    </source>
</evidence>
<dbReference type="EMBL" id="LR796644">
    <property type="protein sequence ID" value="CAB4156521.1"/>
    <property type="molecule type" value="Genomic_DNA"/>
</dbReference>
<dbReference type="Gene3D" id="3.30.420.10">
    <property type="entry name" value="Ribonuclease H-like superfamily/Ribonuclease H"/>
    <property type="match status" value="1"/>
</dbReference>
<accession>A0A6J7XCR6</accession>
<dbReference type="GO" id="GO:0006310">
    <property type="term" value="P:DNA recombination"/>
    <property type="evidence" value="ECO:0007669"/>
    <property type="project" value="UniProtKB-KW"/>
</dbReference>
<dbReference type="EMBL" id="LR798341">
    <property type="protein sequence ID" value="CAB5225227.1"/>
    <property type="molecule type" value="Genomic_DNA"/>
</dbReference>
<proteinExistence type="inferred from homology"/>
<evidence type="ECO:0000313" key="18">
    <source>
        <dbReference type="EMBL" id="CAB5228662.1"/>
    </source>
</evidence>
<keyword evidence="6" id="KW-0234">DNA repair</keyword>
<dbReference type="PRINTS" id="PR00696">
    <property type="entry name" value="RSOLVASERUVC"/>
</dbReference>
<evidence type="ECO:0000256" key="2">
    <source>
        <dbReference type="ARBA" id="ARBA00022763"/>
    </source>
</evidence>
<dbReference type="GO" id="GO:0003677">
    <property type="term" value="F:DNA binding"/>
    <property type="evidence" value="ECO:0007669"/>
    <property type="project" value="UniProtKB-KW"/>
</dbReference>
<dbReference type="GO" id="GO:0006281">
    <property type="term" value="P:DNA repair"/>
    <property type="evidence" value="ECO:0007669"/>
    <property type="project" value="UniProtKB-KW"/>
</dbReference>
<evidence type="ECO:0000256" key="3">
    <source>
        <dbReference type="ARBA" id="ARBA00022842"/>
    </source>
</evidence>
<evidence type="ECO:0000313" key="14">
    <source>
        <dbReference type="EMBL" id="CAB4200773.1"/>
    </source>
</evidence>
<dbReference type="GO" id="GO:0004520">
    <property type="term" value="F:DNA endonuclease activity"/>
    <property type="evidence" value="ECO:0007669"/>
    <property type="project" value="InterPro"/>
</dbReference>
<evidence type="ECO:0000313" key="17">
    <source>
        <dbReference type="EMBL" id="CAB5225227.1"/>
    </source>
</evidence>
<dbReference type="InterPro" id="IPR002176">
    <property type="entry name" value="X-over_junc_endoDNase_RuvC"/>
</dbReference>
<dbReference type="InterPro" id="IPR012337">
    <property type="entry name" value="RNaseH-like_sf"/>
</dbReference>
<evidence type="ECO:0000313" key="15">
    <source>
        <dbReference type="EMBL" id="CAB4213215.1"/>
    </source>
</evidence>
<organism evidence="18">
    <name type="scientific">uncultured Caudovirales phage</name>
    <dbReference type="NCBI Taxonomy" id="2100421"/>
    <lineage>
        <taxon>Viruses</taxon>
        <taxon>Duplodnaviria</taxon>
        <taxon>Heunggongvirae</taxon>
        <taxon>Uroviricota</taxon>
        <taxon>Caudoviricetes</taxon>
        <taxon>Peduoviridae</taxon>
        <taxon>Maltschvirus</taxon>
        <taxon>Maltschvirus maltsch</taxon>
    </lineage>
</organism>
<dbReference type="InterPro" id="IPR036397">
    <property type="entry name" value="RNaseH_sf"/>
</dbReference>
<dbReference type="EMBL" id="LR797452">
    <property type="protein sequence ID" value="CAB4217993.1"/>
    <property type="molecule type" value="Genomic_DNA"/>
</dbReference>
<evidence type="ECO:0000256" key="4">
    <source>
        <dbReference type="ARBA" id="ARBA00023125"/>
    </source>
</evidence>
<dbReference type="EMBL" id="LR797177">
    <property type="protein sequence ID" value="CAB4191775.1"/>
    <property type="molecule type" value="Genomic_DNA"/>
</dbReference>
<dbReference type="EMBL" id="LR796443">
    <property type="protein sequence ID" value="CAB4145069.1"/>
    <property type="molecule type" value="Genomic_DNA"/>
</dbReference>
<evidence type="ECO:0000313" key="10">
    <source>
        <dbReference type="EMBL" id="CAB4164769.1"/>
    </source>
</evidence>
<dbReference type="SUPFAM" id="SSF53098">
    <property type="entry name" value="Ribonuclease H-like"/>
    <property type="match status" value="1"/>
</dbReference>
<reference evidence="18" key="1">
    <citation type="submission" date="2020-05" db="EMBL/GenBank/DDBJ databases">
        <authorList>
            <person name="Chiriac C."/>
            <person name="Salcher M."/>
            <person name="Ghai R."/>
            <person name="Kavagutti S V."/>
        </authorList>
    </citation>
    <scope>NUCLEOTIDE SEQUENCE</scope>
</reference>
<dbReference type="EMBL" id="LR797395">
    <property type="protein sequence ID" value="CAB4213215.1"/>
    <property type="molecule type" value="Genomic_DNA"/>
</dbReference>
<evidence type="ECO:0000313" key="9">
    <source>
        <dbReference type="EMBL" id="CAB4160380.1"/>
    </source>
</evidence>
<dbReference type="EMBL" id="LR798395">
    <property type="protein sequence ID" value="CAB5228662.1"/>
    <property type="molecule type" value="Genomic_DNA"/>
</dbReference>
<dbReference type="EMBL" id="LR796878">
    <property type="protein sequence ID" value="CAB4172329.1"/>
    <property type="molecule type" value="Genomic_DNA"/>
</dbReference>
<evidence type="ECO:0000256" key="6">
    <source>
        <dbReference type="ARBA" id="ARBA00023204"/>
    </source>
</evidence>
<evidence type="ECO:0000256" key="1">
    <source>
        <dbReference type="ARBA" id="ARBA00009518"/>
    </source>
</evidence>
<dbReference type="EMBL" id="LR796961">
    <property type="protein sequence ID" value="CAB4178308.1"/>
    <property type="molecule type" value="Genomic_DNA"/>
</dbReference>
<comment type="similarity">
    <text evidence="1">Belongs to the RuvC family.</text>
</comment>
<evidence type="ECO:0000256" key="5">
    <source>
        <dbReference type="ARBA" id="ARBA00023172"/>
    </source>
</evidence>
<keyword evidence="3" id="KW-0460">Magnesium</keyword>
<dbReference type="EMBL" id="LR796698">
    <property type="protein sequence ID" value="CAB4160380.1"/>
    <property type="molecule type" value="Genomic_DNA"/>
</dbReference>
<dbReference type="EMBL" id="LR797305">
    <property type="protein sequence ID" value="CAB4200773.1"/>
    <property type="molecule type" value="Genomic_DNA"/>
</dbReference>
<gene>
    <name evidence="12" type="ORF">UFOVP1002_59</name>
    <name evidence="13" type="ORF">UFOVP1217_136</name>
    <name evidence="14" type="ORF">UFOVP1343_120</name>
    <name evidence="15" type="ORF">UFOVP1438_169</name>
    <name evidence="18" type="ORF">UFOVP1541_16</name>
    <name evidence="16" type="ORF">UFOVP1592_165</name>
    <name evidence="7" type="ORF">UFOVP465_26</name>
    <name evidence="8" type="ORF">UFOVP666_72</name>
    <name evidence="9" type="ORF">UFOVP727_149</name>
    <name evidence="17" type="ORF">UFOVP741_152</name>
    <name evidence="10" type="ORF">UFOVP819_100</name>
    <name evidence="11" type="ORF">UFOVP926_172</name>
</gene>
<evidence type="ECO:0000313" key="8">
    <source>
        <dbReference type="EMBL" id="CAB4156521.1"/>
    </source>
</evidence>
<evidence type="ECO:0000313" key="13">
    <source>
        <dbReference type="EMBL" id="CAB4191775.1"/>
    </source>
</evidence>